<evidence type="ECO:0000313" key="3">
    <source>
        <dbReference type="Proteomes" id="UP000596660"/>
    </source>
</evidence>
<dbReference type="EnsemblPlants" id="AUR62009530-RA">
    <property type="protein sequence ID" value="AUR62009530-RA:cds"/>
    <property type="gene ID" value="AUR62009530"/>
</dbReference>
<dbReference type="AlphaFoldDB" id="A0A803LCE1"/>
<organism evidence="2 3">
    <name type="scientific">Chenopodium quinoa</name>
    <name type="common">Quinoa</name>
    <dbReference type="NCBI Taxonomy" id="63459"/>
    <lineage>
        <taxon>Eukaryota</taxon>
        <taxon>Viridiplantae</taxon>
        <taxon>Streptophyta</taxon>
        <taxon>Embryophyta</taxon>
        <taxon>Tracheophyta</taxon>
        <taxon>Spermatophyta</taxon>
        <taxon>Magnoliopsida</taxon>
        <taxon>eudicotyledons</taxon>
        <taxon>Gunneridae</taxon>
        <taxon>Pentapetalae</taxon>
        <taxon>Caryophyllales</taxon>
        <taxon>Chenopodiaceae</taxon>
        <taxon>Chenopodioideae</taxon>
        <taxon>Atripliceae</taxon>
        <taxon>Chenopodium</taxon>
    </lineage>
</organism>
<feature type="domain" description="PB1-like" evidence="1">
    <location>
        <begin position="62"/>
        <end position="130"/>
    </location>
</feature>
<keyword evidence="3" id="KW-1185">Reference proteome</keyword>
<evidence type="ECO:0000313" key="2">
    <source>
        <dbReference type="EnsemblPlants" id="AUR62009530-RA:cds"/>
    </source>
</evidence>
<reference evidence="2" key="2">
    <citation type="submission" date="2021-03" db="UniProtKB">
        <authorList>
            <consortium name="EnsemblPlants"/>
        </authorList>
    </citation>
    <scope>IDENTIFICATION</scope>
</reference>
<dbReference type="Proteomes" id="UP000596660">
    <property type="component" value="Unplaced"/>
</dbReference>
<accession>A0A803LCE1</accession>
<reference evidence="2" key="1">
    <citation type="journal article" date="2017" name="Nature">
        <title>The genome of Chenopodium quinoa.</title>
        <authorList>
            <person name="Jarvis D.E."/>
            <person name="Ho Y.S."/>
            <person name="Lightfoot D.J."/>
            <person name="Schmoeckel S.M."/>
            <person name="Li B."/>
            <person name="Borm T.J.A."/>
            <person name="Ohyanagi H."/>
            <person name="Mineta K."/>
            <person name="Michell C.T."/>
            <person name="Saber N."/>
            <person name="Kharbatia N.M."/>
            <person name="Rupper R.R."/>
            <person name="Sharp A.R."/>
            <person name="Dally N."/>
            <person name="Boughton B.A."/>
            <person name="Woo Y.H."/>
            <person name="Gao G."/>
            <person name="Schijlen E.G.W.M."/>
            <person name="Guo X."/>
            <person name="Momin A.A."/>
            <person name="Negrao S."/>
            <person name="Al-Babili S."/>
            <person name="Gehring C."/>
            <person name="Roessner U."/>
            <person name="Jung C."/>
            <person name="Murphy K."/>
            <person name="Arold S.T."/>
            <person name="Gojobori T."/>
            <person name="van der Linden C.G."/>
            <person name="van Loo E.N."/>
            <person name="Jellen E.N."/>
            <person name="Maughan P.J."/>
            <person name="Tester M."/>
        </authorList>
    </citation>
    <scope>NUCLEOTIDE SEQUENCE [LARGE SCALE GENOMIC DNA]</scope>
    <source>
        <strain evidence="2">cv. PI 614886</strain>
    </source>
</reference>
<dbReference type="InterPro" id="IPR058594">
    <property type="entry name" value="PB1-like_dom_pln"/>
</dbReference>
<protein>
    <recommendedName>
        <fullName evidence="1">PB1-like domain-containing protein</fullName>
    </recommendedName>
</protein>
<sequence>MMKGNFIWFLIPINIAQSKGMVIKVLWSSVHDKFFAFPMVELKEKGEFYYPKILAWGTYKIIRNGELVYSGGEGRIFSVDPDELCYFDFIGMAKSCGQYKGIDGLFYLVPGMYLVDGIRKIGGDAEVIEMG</sequence>
<dbReference type="Pfam" id="PF26130">
    <property type="entry name" value="PB1-like"/>
    <property type="match status" value="1"/>
</dbReference>
<name>A0A803LCE1_CHEQI</name>
<dbReference type="Gramene" id="AUR62009530-RA">
    <property type="protein sequence ID" value="AUR62009530-RA:cds"/>
    <property type="gene ID" value="AUR62009530"/>
</dbReference>
<proteinExistence type="predicted"/>
<evidence type="ECO:0000259" key="1">
    <source>
        <dbReference type="Pfam" id="PF26130"/>
    </source>
</evidence>